<dbReference type="AlphaFoldDB" id="A0A9P7YY36"/>
<feature type="domain" description="CBM21" evidence="2">
    <location>
        <begin position="343"/>
        <end position="457"/>
    </location>
</feature>
<feature type="region of interest" description="Disordered" evidence="1">
    <location>
        <begin position="151"/>
        <end position="200"/>
    </location>
</feature>
<dbReference type="GO" id="GO:2001069">
    <property type="term" value="F:glycogen binding"/>
    <property type="evidence" value="ECO:0007669"/>
    <property type="project" value="TreeGrafter"/>
</dbReference>
<dbReference type="GO" id="GO:0005979">
    <property type="term" value="P:regulation of glycogen biosynthetic process"/>
    <property type="evidence" value="ECO:0007669"/>
    <property type="project" value="TreeGrafter"/>
</dbReference>
<sequence length="749" mass="81875">MPYTPPSQRSPAASNTTTPTTSRRSSYQSGHGPSGPTINSRPELPRSASYMTRQHRRKNSAITSDLPPHLEITPPSTADNDEAPTHLKIPAGVRQSPPPAADQSKTPPGAIISPPDSAQNSSDDEESKLDGSRGRNLENLEELKAAIYEIEQRKEGSPSRDAKGALEPDDLGLIMPNTELNDSPVEIKNEPRSMPMHNRSKTETSIPMYFNQERECALETPLNGSEEELTDEDDETRSRRGKPSMVRKKSGELVRPALRPSSARRRPSSMPGTPTFSKAVHFDSHLEHVRHFLQVDRPLAVSAGSSPVESYDSDSEFPFNDGANSKEPSFEWEIVMSNFPADTPLRLSQPVRVERVFLSADNKTLIGTMAVANLAFNKWVVARFTLDYWKTTSEVVAEFNNDIRAPKHSDGHDRFNFNIKLADLANLEAKTMFFCVKYCVAGQEYWDNNNSTNYQIDFRKKAKPQNGKKGIQGASSRPAHTLPRSNKKPPIAGKPKPATFDDFGAFDDKYKFDDAGRDVDDYLGESTPIRLKGVKSAVALTSEGLRRSPHPNGQAFGNRYDFGASLSAAINAANSTLGDRSGITMKSLAKKSATFAQDDDEPSSPLTMTVAKSQKAPAKTQGLSNPAPPPSAEKPGLASQSYNELLDKYCFFGSVRSSPQIKDGTLKSGQIDGANDDGYITGSPGSSSESSPLMMEKMASPRIQPPAQVNRSTNPAPMTDYATGTSPMYPYQMHSFQFPDAHTGTAIRG</sequence>
<dbReference type="InterPro" id="IPR050782">
    <property type="entry name" value="PP1_regulatory_subunit_3"/>
</dbReference>
<evidence type="ECO:0000313" key="3">
    <source>
        <dbReference type="EMBL" id="KAG9241370.1"/>
    </source>
</evidence>
<accession>A0A9P7YY36</accession>
<feature type="region of interest" description="Disordered" evidence="1">
    <location>
        <begin position="1"/>
        <end position="137"/>
    </location>
</feature>
<proteinExistence type="predicted"/>
<feature type="compositionally biased region" description="Acidic residues" evidence="1">
    <location>
        <begin position="225"/>
        <end position="235"/>
    </location>
</feature>
<feature type="compositionally biased region" description="Low complexity" evidence="1">
    <location>
        <begin position="682"/>
        <end position="692"/>
    </location>
</feature>
<dbReference type="InterPro" id="IPR005036">
    <property type="entry name" value="CBM21_dom"/>
</dbReference>
<dbReference type="InterPro" id="IPR038175">
    <property type="entry name" value="CBM21_dom_sf"/>
</dbReference>
<dbReference type="EMBL" id="MU254223">
    <property type="protein sequence ID" value="KAG9241370.1"/>
    <property type="molecule type" value="Genomic_DNA"/>
</dbReference>
<dbReference type="Pfam" id="PF03370">
    <property type="entry name" value="CBM_21"/>
    <property type="match status" value="1"/>
</dbReference>
<evidence type="ECO:0000313" key="4">
    <source>
        <dbReference type="Proteomes" id="UP000887226"/>
    </source>
</evidence>
<name>A0A9P7YY36_9HELO</name>
<feature type="compositionally biased region" description="Basic and acidic residues" evidence="1">
    <location>
        <begin position="128"/>
        <end position="137"/>
    </location>
</feature>
<dbReference type="Proteomes" id="UP000887226">
    <property type="component" value="Unassembled WGS sequence"/>
</dbReference>
<feature type="compositionally biased region" description="Low complexity" evidence="1">
    <location>
        <begin position="9"/>
        <end position="26"/>
    </location>
</feature>
<dbReference type="GO" id="GO:0000164">
    <property type="term" value="C:protein phosphatase type 1 complex"/>
    <property type="evidence" value="ECO:0007669"/>
    <property type="project" value="TreeGrafter"/>
</dbReference>
<feature type="region of interest" description="Disordered" evidence="1">
    <location>
        <begin position="663"/>
        <end position="692"/>
    </location>
</feature>
<evidence type="ECO:0000259" key="2">
    <source>
        <dbReference type="PROSITE" id="PS51159"/>
    </source>
</evidence>
<dbReference type="PANTHER" id="PTHR12307:SF36">
    <property type="entry name" value="GLYCOGEN-BINDING SUBUNIT 76A"/>
    <property type="match status" value="1"/>
</dbReference>
<comment type="caution">
    <text evidence="3">The sequence shown here is derived from an EMBL/GenBank/DDBJ whole genome shotgun (WGS) entry which is preliminary data.</text>
</comment>
<dbReference type="OrthoDB" id="1881at2759"/>
<feature type="compositionally biased region" description="Polar residues" evidence="1">
    <location>
        <begin position="27"/>
        <end position="40"/>
    </location>
</feature>
<feature type="region of interest" description="Disordered" evidence="1">
    <location>
        <begin position="461"/>
        <end position="500"/>
    </location>
</feature>
<reference evidence="3" key="1">
    <citation type="journal article" date="2021" name="IMA Fungus">
        <title>Genomic characterization of three marine fungi, including Emericellopsis atlantica sp. nov. with signatures of a generalist lifestyle and marine biomass degradation.</title>
        <authorList>
            <person name="Hagestad O.C."/>
            <person name="Hou L."/>
            <person name="Andersen J.H."/>
            <person name="Hansen E.H."/>
            <person name="Altermark B."/>
            <person name="Li C."/>
            <person name="Kuhnert E."/>
            <person name="Cox R.J."/>
            <person name="Crous P.W."/>
            <person name="Spatafora J.W."/>
            <person name="Lail K."/>
            <person name="Amirebrahimi M."/>
            <person name="Lipzen A."/>
            <person name="Pangilinan J."/>
            <person name="Andreopoulos W."/>
            <person name="Hayes R.D."/>
            <person name="Ng V."/>
            <person name="Grigoriev I.V."/>
            <person name="Jackson S.A."/>
            <person name="Sutton T.D.S."/>
            <person name="Dobson A.D.W."/>
            <person name="Rama T."/>
        </authorList>
    </citation>
    <scope>NUCLEOTIDE SEQUENCE</scope>
    <source>
        <strain evidence="3">TRa3180A</strain>
    </source>
</reference>
<feature type="region of interest" description="Disordered" evidence="1">
    <location>
        <begin position="219"/>
        <end position="277"/>
    </location>
</feature>
<feature type="compositionally biased region" description="Basic and acidic residues" evidence="1">
    <location>
        <begin position="151"/>
        <end position="166"/>
    </location>
</feature>
<dbReference type="Gene3D" id="2.60.40.2440">
    <property type="entry name" value="Carbohydrate binding type-21 domain"/>
    <property type="match status" value="1"/>
</dbReference>
<organism evidence="3 4">
    <name type="scientific">Calycina marina</name>
    <dbReference type="NCBI Taxonomy" id="1763456"/>
    <lineage>
        <taxon>Eukaryota</taxon>
        <taxon>Fungi</taxon>
        <taxon>Dikarya</taxon>
        <taxon>Ascomycota</taxon>
        <taxon>Pezizomycotina</taxon>
        <taxon>Leotiomycetes</taxon>
        <taxon>Helotiales</taxon>
        <taxon>Pezizellaceae</taxon>
        <taxon>Calycina</taxon>
    </lineage>
</organism>
<evidence type="ECO:0000256" key="1">
    <source>
        <dbReference type="SAM" id="MobiDB-lite"/>
    </source>
</evidence>
<feature type="compositionally biased region" description="Basic residues" evidence="1">
    <location>
        <begin position="239"/>
        <end position="248"/>
    </location>
</feature>
<gene>
    <name evidence="3" type="ORF">BJ878DRAFT_428277</name>
</gene>
<protein>
    <submittedName>
        <fullName evidence="3">Phosphatase regulatory subunit-domain-containing protein</fullName>
    </submittedName>
</protein>
<feature type="compositionally biased region" description="Low complexity" evidence="1">
    <location>
        <begin position="488"/>
        <end position="498"/>
    </location>
</feature>
<dbReference type="PROSITE" id="PS51159">
    <property type="entry name" value="CBM21"/>
    <property type="match status" value="1"/>
</dbReference>
<dbReference type="PANTHER" id="PTHR12307">
    <property type="entry name" value="PROTEIN PHOSPHATASE 1 REGULATORY SUBUNIT"/>
    <property type="match status" value="1"/>
</dbReference>
<keyword evidence="4" id="KW-1185">Reference proteome</keyword>
<feature type="region of interest" description="Disordered" evidence="1">
    <location>
        <begin position="594"/>
        <end position="637"/>
    </location>
</feature>
<dbReference type="GO" id="GO:0008157">
    <property type="term" value="F:protein phosphatase 1 binding"/>
    <property type="evidence" value="ECO:0007669"/>
    <property type="project" value="TreeGrafter"/>
</dbReference>